<keyword evidence="2" id="KW-1133">Transmembrane helix</keyword>
<evidence type="ECO:0000256" key="2">
    <source>
        <dbReference type="SAM" id="Phobius"/>
    </source>
</evidence>
<dbReference type="Gene3D" id="2.60.120.260">
    <property type="entry name" value="Galactose-binding domain-like"/>
    <property type="match status" value="2"/>
</dbReference>
<organism evidence="3 4">
    <name type="scientific">Crepidotus variabilis</name>
    <dbReference type="NCBI Taxonomy" id="179855"/>
    <lineage>
        <taxon>Eukaryota</taxon>
        <taxon>Fungi</taxon>
        <taxon>Dikarya</taxon>
        <taxon>Basidiomycota</taxon>
        <taxon>Agaricomycotina</taxon>
        <taxon>Agaricomycetes</taxon>
        <taxon>Agaricomycetidae</taxon>
        <taxon>Agaricales</taxon>
        <taxon>Agaricineae</taxon>
        <taxon>Crepidotaceae</taxon>
        <taxon>Crepidotus</taxon>
    </lineage>
</organism>
<dbReference type="EMBL" id="MU157938">
    <property type="protein sequence ID" value="KAF9522649.1"/>
    <property type="molecule type" value="Genomic_DNA"/>
</dbReference>
<name>A0A9P6JJ86_9AGAR</name>
<dbReference type="AlphaFoldDB" id="A0A9P6JJ86"/>
<feature type="compositionally biased region" description="Polar residues" evidence="1">
    <location>
        <begin position="339"/>
        <end position="368"/>
    </location>
</feature>
<feature type="transmembrane region" description="Helical" evidence="2">
    <location>
        <begin position="288"/>
        <end position="311"/>
    </location>
</feature>
<proteinExistence type="predicted"/>
<feature type="compositionally biased region" description="Low complexity" evidence="1">
    <location>
        <begin position="369"/>
        <end position="389"/>
    </location>
</feature>
<accession>A0A9P6JJ86</accession>
<protein>
    <recommendedName>
        <fullName evidence="5">Transmembrane protein</fullName>
    </recommendedName>
</protein>
<keyword evidence="2" id="KW-0472">Membrane</keyword>
<keyword evidence="4" id="KW-1185">Reference proteome</keyword>
<dbReference type="Proteomes" id="UP000807306">
    <property type="component" value="Unassembled WGS sequence"/>
</dbReference>
<evidence type="ECO:0008006" key="5">
    <source>
        <dbReference type="Google" id="ProtNLM"/>
    </source>
</evidence>
<gene>
    <name evidence="3" type="ORF">CPB83DRAFT_887409</name>
</gene>
<comment type="caution">
    <text evidence="3">The sequence shown here is derived from an EMBL/GenBank/DDBJ whole genome shotgun (WGS) entry which is preliminary data.</text>
</comment>
<sequence>MPTLTTSIEDTSPVIVYSQSNGYQSWRAGSSKTDASLDSYSSGSYMVTNASQASVSFSFYGTGVQLFGSKRQGHGFYQISIDSLVYPQVNGGVNDTQGQFNVQLFSTVALAAGYHTVKMTNLGTGDLDLDYLTWQTPIGEVEDTLRTITLQDTDPAFTYNPSANWFNTPANLGFFSGGTGHATSIAGSWLELKFTGDAIALYGPLTPNGPAYTVSLDGQASGNYSSASQAIYRPQQLLYQAGNLQGKEHTLKVQTEDNTSGSQFVVDYALVYSTSTAKSTGPSLSTGAIIGAALGSFFLLVIIIVALFFGFRCWSRYRKYGKIAVQQPRSDSEPRHTLQPYQQGPTTYADSSNSHSRLIPSTSYVSMRSDQQQSTSSSTNITPPSTAAPWSPPPGTRVIYSTISDPFVAGPNKADDLQAQVVTVPFTPGDKYRPDLSSPTLDPAPQQARSSILAAGPSHYIGSPNYSEGVSAEGQPSPNAPLHPLRPGEVTTGTWTPPAYQSGNPF</sequence>
<evidence type="ECO:0000313" key="4">
    <source>
        <dbReference type="Proteomes" id="UP000807306"/>
    </source>
</evidence>
<dbReference type="OrthoDB" id="2564234at2759"/>
<feature type="region of interest" description="Disordered" evidence="1">
    <location>
        <begin position="456"/>
        <end position="506"/>
    </location>
</feature>
<evidence type="ECO:0000313" key="3">
    <source>
        <dbReference type="EMBL" id="KAF9522649.1"/>
    </source>
</evidence>
<evidence type="ECO:0000256" key="1">
    <source>
        <dbReference type="SAM" id="MobiDB-lite"/>
    </source>
</evidence>
<feature type="compositionally biased region" description="Polar residues" evidence="1">
    <location>
        <begin position="491"/>
        <end position="506"/>
    </location>
</feature>
<keyword evidence="2" id="KW-0812">Transmembrane</keyword>
<reference evidence="3" key="1">
    <citation type="submission" date="2020-11" db="EMBL/GenBank/DDBJ databases">
        <authorList>
            <consortium name="DOE Joint Genome Institute"/>
            <person name="Ahrendt S."/>
            <person name="Riley R."/>
            <person name="Andreopoulos W."/>
            <person name="Labutti K."/>
            <person name="Pangilinan J."/>
            <person name="Ruiz-Duenas F.J."/>
            <person name="Barrasa J.M."/>
            <person name="Sanchez-Garcia M."/>
            <person name="Camarero S."/>
            <person name="Miyauchi S."/>
            <person name="Serrano A."/>
            <person name="Linde D."/>
            <person name="Babiker R."/>
            <person name="Drula E."/>
            <person name="Ayuso-Fernandez I."/>
            <person name="Pacheco R."/>
            <person name="Padilla G."/>
            <person name="Ferreira P."/>
            <person name="Barriuso J."/>
            <person name="Kellner H."/>
            <person name="Castanera R."/>
            <person name="Alfaro M."/>
            <person name="Ramirez L."/>
            <person name="Pisabarro A.G."/>
            <person name="Kuo A."/>
            <person name="Tritt A."/>
            <person name="Lipzen A."/>
            <person name="He G."/>
            <person name="Yan M."/>
            <person name="Ng V."/>
            <person name="Cullen D."/>
            <person name="Martin F."/>
            <person name="Rosso M.-N."/>
            <person name="Henrissat B."/>
            <person name="Hibbett D."/>
            <person name="Martinez A.T."/>
            <person name="Grigoriev I.V."/>
        </authorList>
    </citation>
    <scope>NUCLEOTIDE SEQUENCE</scope>
    <source>
        <strain evidence="3">CBS 506.95</strain>
    </source>
</reference>
<feature type="region of interest" description="Disordered" evidence="1">
    <location>
        <begin position="325"/>
        <end position="394"/>
    </location>
</feature>